<protein>
    <submittedName>
        <fullName evidence="1">Uncharacterized protein</fullName>
    </submittedName>
</protein>
<accession>A0A3M7P6E6</accession>
<keyword evidence="2" id="KW-1185">Reference proteome</keyword>
<proteinExistence type="predicted"/>
<dbReference type="Proteomes" id="UP000276133">
    <property type="component" value="Unassembled WGS sequence"/>
</dbReference>
<reference evidence="1 2" key="1">
    <citation type="journal article" date="2018" name="Sci. Rep.">
        <title>Genomic signatures of local adaptation to the degree of environmental predictability in rotifers.</title>
        <authorList>
            <person name="Franch-Gras L."/>
            <person name="Hahn C."/>
            <person name="Garcia-Roger E.M."/>
            <person name="Carmona M.J."/>
            <person name="Serra M."/>
            <person name="Gomez A."/>
        </authorList>
    </citation>
    <scope>NUCLEOTIDE SEQUENCE [LARGE SCALE GENOMIC DNA]</scope>
    <source>
        <strain evidence="1">HYR1</strain>
    </source>
</reference>
<evidence type="ECO:0000313" key="1">
    <source>
        <dbReference type="EMBL" id="RMZ94635.1"/>
    </source>
</evidence>
<sequence length="66" mass="7781">MNYPKNSVLFTQKTSVLGVSEKRTNCSINIHRKNVTRKLHIFFDSFLRKHNKIQKTIPNYILCSTK</sequence>
<gene>
    <name evidence="1" type="ORF">BpHYR1_045795</name>
</gene>
<dbReference type="EMBL" id="REGN01012915">
    <property type="protein sequence ID" value="RMZ94635.1"/>
    <property type="molecule type" value="Genomic_DNA"/>
</dbReference>
<name>A0A3M7P6E6_BRAPC</name>
<comment type="caution">
    <text evidence="1">The sequence shown here is derived from an EMBL/GenBank/DDBJ whole genome shotgun (WGS) entry which is preliminary data.</text>
</comment>
<evidence type="ECO:0000313" key="2">
    <source>
        <dbReference type="Proteomes" id="UP000276133"/>
    </source>
</evidence>
<dbReference type="AlphaFoldDB" id="A0A3M7P6E6"/>
<organism evidence="1 2">
    <name type="scientific">Brachionus plicatilis</name>
    <name type="common">Marine rotifer</name>
    <name type="synonym">Brachionus muelleri</name>
    <dbReference type="NCBI Taxonomy" id="10195"/>
    <lineage>
        <taxon>Eukaryota</taxon>
        <taxon>Metazoa</taxon>
        <taxon>Spiralia</taxon>
        <taxon>Gnathifera</taxon>
        <taxon>Rotifera</taxon>
        <taxon>Eurotatoria</taxon>
        <taxon>Monogononta</taxon>
        <taxon>Pseudotrocha</taxon>
        <taxon>Ploima</taxon>
        <taxon>Brachionidae</taxon>
        <taxon>Brachionus</taxon>
    </lineage>
</organism>